<evidence type="ECO:0000313" key="7">
    <source>
        <dbReference type="Proteomes" id="UP000557857"/>
    </source>
</evidence>
<evidence type="ECO:0000313" key="2">
    <source>
        <dbReference type="EMBL" id="NMP59564.1"/>
    </source>
</evidence>
<dbReference type="AlphaFoldDB" id="A0A1I4QXV9"/>
<keyword evidence="1" id="KW-0614">Plasmid</keyword>
<organism evidence="4 5">
    <name type="scientific">Enterococcus mundtii</name>
    <dbReference type="NCBI Taxonomy" id="53346"/>
    <lineage>
        <taxon>Bacteria</taxon>
        <taxon>Bacillati</taxon>
        <taxon>Bacillota</taxon>
        <taxon>Bacilli</taxon>
        <taxon>Lactobacillales</taxon>
        <taxon>Enterococcaceae</taxon>
        <taxon>Enterococcus</taxon>
    </lineage>
</organism>
<gene>
    <name evidence="4" type="ORF">A5802_003281</name>
    <name evidence="1" type="ORF">EM151A_6036</name>
    <name evidence="2" type="ORF">HI921_14040</name>
    <name evidence="3" type="ORF">HI921_14115</name>
</gene>
<reference evidence="4 5" key="1">
    <citation type="submission" date="2017-05" db="EMBL/GenBank/DDBJ databases">
        <title>The Genome Sequence of Enterococcus mundtii 6B1_DIV0119.</title>
        <authorList>
            <consortium name="The Broad Institute Genomics Platform"/>
            <consortium name="The Broad Institute Genomic Center for Infectious Diseases"/>
            <person name="Earl A."/>
            <person name="Manson A."/>
            <person name="Schwartman J."/>
            <person name="Gilmore M."/>
            <person name="Abouelleil A."/>
            <person name="Cao P."/>
            <person name="Chapman S."/>
            <person name="Cusick C."/>
            <person name="Shea T."/>
            <person name="Young S."/>
            <person name="Neafsey D."/>
            <person name="Nusbaum C."/>
            <person name="Birren B."/>
        </authorList>
    </citation>
    <scope>NUCLEOTIDE SEQUENCE [LARGE SCALE GENOMIC DNA]</scope>
    <source>
        <strain evidence="4 5">6B1_DIV0119</strain>
    </source>
</reference>
<evidence type="ECO:0000313" key="1">
    <source>
        <dbReference type="EMBL" id="BBM16380.1"/>
    </source>
</evidence>
<sequence length="79" mass="9188">MSTKERLNVNLDSELKKNTAETLEALGLDFTTAINIYFKQIVSKQKIPFEISAPKYFSAEEVMGKNWREDLDSIEDEWE</sequence>
<dbReference type="EMBL" id="JABCAG010000062">
    <property type="protein sequence ID" value="NMP59579.1"/>
    <property type="molecule type" value="Genomic_DNA"/>
</dbReference>
<evidence type="ECO:0000313" key="3">
    <source>
        <dbReference type="EMBL" id="NMP59579.1"/>
    </source>
</evidence>
<proteinExistence type="predicted"/>
<geneLocation type="plasmid" evidence="1">
    <name>pEM15-1A-3</name>
</geneLocation>
<reference evidence="1 6" key="2">
    <citation type="submission" date="2019-07" db="EMBL/GenBank/DDBJ databases">
        <title>antibiotic susceptibility of plant-derived lactic acid bacteria.</title>
        <authorList>
            <person name="Sugiyama M."/>
            <person name="Noda M."/>
        </authorList>
    </citation>
    <scope>NUCLEOTIDE SEQUENCE [LARGE SCALE GENOMIC DNA]</scope>
    <source>
        <strain evidence="1 6">15-1A</strain>
        <plasmid evidence="1">pEM15-1A-3</plasmid>
        <plasmid evidence="6">pem15-1a-3 dna</plasmid>
    </source>
</reference>
<geneLocation type="plasmid" evidence="6">
    <name>pem15-1a-3 dna</name>
</geneLocation>
<dbReference type="GO" id="GO:0006355">
    <property type="term" value="P:regulation of DNA-templated transcription"/>
    <property type="evidence" value="ECO:0007669"/>
    <property type="project" value="InterPro"/>
</dbReference>
<dbReference type="Gene3D" id="1.10.1220.10">
    <property type="entry name" value="Met repressor-like"/>
    <property type="match status" value="1"/>
</dbReference>
<accession>A0A1I4QXV9</accession>
<name>A0A1I4QXV9_ENTMU</name>
<dbReference type="EMBL" id="AP019813">
    <property type="protein sequence ID" value="BBM16380.1"/>
    <property type="molecule type" value="Genomic_DNA"/>
</dbReference>
<evidence type="ECO:0000313" key="6">
    <source>
        <dbReference type="Proteomes" id="UP000509460"/>
    </source>
</evidence>
<evidence type="ECO:0000313" key="5">
    <source>
        <dbReference type="Proteomes" id="UP000195024"/>
    </source>
</evidence>
<reference evidence="2 7" key="3">
    <citation type="submission" date="2020-04" db="EMBL/GenBank/DDBJ databases">
        <authorList>
            <person name="Abaymova A."/>
            <person name="Teymurazov M."/>
            <person name="Tazyna O."/>
            <person name="Chatushin Y."/>
            <person name="Svetoch E."/>
            <person name="Pereligyn V."/>
            <person name="Pohylenko V."/>
            <person name="Platonov M."/>
            <person name="Kartsev N."/>
            <person name="Skryabin Y."/>
            <person name="Sizova A."/>
            <person name="Solomentsev V."/>
            <person name="Kislichkina A."/>
            <person name="Bogun A."/>
        </authorList>
    </citation>
    <scope>NUCLEOTIDE SEQUENCE [LARGE SCALE GENOMIC DNA]</scope>
    <source>
        <strain evidence="2">SCPM-O-B-8398</strain>
        <strain evidence="7">SCPM-O-B-8398 (E28)</strain>
    </source>
</reference>
<dbReference type="Proteomes" id="UP000557857">
    <property type="component" value="Unassembled WGS sequence"/>
</dbReference>
<dbReference type="NCBIfam" id="TIGR02384">
    <property type="entry name" value="RelB_DinJ"/>
    <property type="match status" value="1"/>
</dbReference>
<dbReference type="Proteomes" id="UP000509460">
    <property type="component" value="Plasmid pEM15-1A-3"/>
</dbReference>
<dbReference type="Proteomes" id="UP000195024">
    <property type="component" value="Unassembled WGS sequence"/>
</dbReference>
<dbReference type="Pfam" id="PF04221">
    <property type="entry name" value="RelB"/>
    <property type="match status" value="1"/>
</dbReference>
<dbReference type="InterPro" id="IPR007337">
    <property type="entry name" value="RelB/DinJ"/>
</dbReference>
<evidence type="ECO:0000313" key="4">
    <source>
        <dbReference type="EMBL" id="OTP19941.1"/>
    </source>
</evidence>
<dbReference type="RefSeq" id="WP_074802062.1">
    <property type="nucleotide sequence ID" value="NZ_AP019813.1"/>
</dbReference>
<protein>
    <submittedName>
        <fullName evidence="1">RelB/DinJ family addiction module antitoxin</fullName>
    </submittedName>
    <submittedName>
        <fullName evidence="2">Type II toxin-antitoxin system RelB/DinJ family antitoxin</fullName>
    </submittedName>
</protein>
<dbReference type="EMBL" id="JABCAG010000061">
    <property type="protein sequence ID" value="NMP59564.1"/>
    <property type="molecule type" value="Genomic_DNA"/>
</dbReference>
<dbReference type="EMBL" id="NGMS01000008">
    <property type="protein sequence ID" value="OTP19941.1"/>
    <property type="molecule type" value="Genomic_DNA"/>
</dbReference>
<dbReference type="InterPro" id="IPR013321">
    <property type="entry name" value="Arc_rbn_hlx_hlx"/>
</dbReference>